<accession>A0AAE3H4Z1</accession>
<dbReference type="Proteomes" id="UP001204144">
    <property type="component" value="Unassembled WGS sequence"/>
</dbReference>
<dbReference type="EMBL" id="RJUF01000059">
    <property type="protein sequence ID" value="MCP9764084.1"/>
    <property type="molecule type" value="Genomic_DNA"/>
</dbReference>
<reference evidence="2 3" key="1">
    <citation type="submission" date="2018-11" db="EMBL/GenBank/DDBJ databases">
        <title>Novel bacteria species description.</title>
        <authorList>
            <person name="Han J.-H."/>
        </authorList>
    </citation>
    <scope>NUCLEOTIDE SEQUENCE [LARGE SCALE GENOMIC DNA]</scope>
    <source>
        <strain evidence="2 3">KCTC23259</strain>
    </source>
</reference>
<keyword evidence="1" id="KW-0472">Membrane</keyword>
<evidence type="ECO:0000313" key="3">
    <source>
        <dbReference type="Proteomes" id="UP001204144"/>
    </source>
</evidence>
<sequence length="88" mass="9839">MSEIKDYSKLSLEELVAEQKKIKKQQMYTAGLIGMLVGVIVYGLVINGFGWLYIGISVFMIYIINSGSKKLKLHQELIKAEISKKSAA</sequence>
<feature type="transmembrane region" description="Helical" evidence="1">
    <location>
        <begin position="27"/>
        <end position="45"/>
    </location>
</feature>
<keyword evidence="1" id="KW-1133">Transmembrane helix</keyword>
<name>A0AAE3H4Z1_9BACT</name>
<comment type="caution">
    <text evidence="2">The sequence shown here is derived from an EMBL/GenBank/DDBJ whole genome shotgun (WGS) entry which is preliminary data.</text>
</comment>
<keyword evidence="3" id="KW-1185">Reference proteome</keyword>
<gene>
    <name evidence="2" type="ORF">EGI31_14100</name>
</gene>
<keyword evidence="1" id="KW-0812">Transmembrane</keyword>
<proteinExistence type="predicted"/>
<dbReference type="RefSeq" id="WP_255037844.1">
    <property type="nucleotide sequence ID" value="NZ_RJUF01000059.1"/>
</dbReference>
<organism evidence="2 3">
    <name type="scientific">Lacihabitans soyangensis</name>
    <dbReference type="NCBI Taxonomy" id="869394"/>
    <lineage>
        <taxon>Bacteria</taxon>
        <taxon>Pseudomonadati</taxon>
        <taxon>Bacteroidota</taxon>
        <taxon>Cytophagia</taxon>
        <taxon>Cytophagales</taxon>
        <taxon>Leadbetterellaceae</taxon>
        <taxon>Lacihabitans</taxon>
    </lineage>
</organism>
<evidence type="ECO:0000256" key="1">
    <source>
        <dbReference type="SAM" id="Phobius"/>
    </source>
</evidence>
<evidence type="ECO:0000313" key="2">
    <source>
        <dbReference type="EMBL" id="MCP9764084.1"/>
    </source>
</evidence>
<protein>
    <submittedName>
        <fullName evidence="2">FUSC family protein</fullName>
    </submittedName>
</protein>
<dbReference type="AlphaFoldDB" id="A0AAE3H4Z1"/>